<gene>
    <name evidence="2" type="ORF">E2C01_003886</name>
</gene>
<comment type="caution">
    <text evidence="2">The sequence shown here is derived from an EMBL/GenBank/DDBJ whole genome shotgun (WGS) entry which is preliminary data.</text>
</comment>
<feature type="region of interest" description="Disordered" evidence="1">
    <location>
        <begin position="1"/>
        <end position="28"/>
    </location>
</feature>
<keyword evidence="3" id="KW-1185">Reference proteome</keyword>
<evidence type="ECO:0000313" key="2">
    <source>
        <dbReference type="EMBL" id="MPC11225.1"/>
    </source>
</evidence>
<proteinExistence type="predicted"/>
<dbReference type="AlphaFoldDB" id="A0A5B7CPU8"/>
<evidence type="ECO:0000256" key="1">
    <source>
        <dbReference type="SAM" id="MobiDB-lite"/>
    </source>
</evidence>
<sequence>MVREQSISEYGPKQPHTHADGHRTTNTASFTRVRQALTSGGKLGLYLPWATASIPTSPSPTSRSSPLPGCECPWLRLDAKTNKGGKRARVTGQDSAASIATHVGMGPSSRKTRVGGHTPPKETTTSITQLEQNNFHSACDPSSLLHTCLTRPRGS</sequence>
<protein>
    <submittedName>
        <fullName evidence="2">Uncharacterized protein</fullName>
    </submittedName>
</protein>
<name>A0A5B7CPU8_PORTR</name>
<dbReference type="Proteomes" id="UP000324222">
    <property type="component" value="Unassembled WGS sequence"/>
</dbReference>
<feature type="region of interest" description="Disordered" evidence="1">
    <location>
        <begin position="82"/>
        <end position="124"/>
    </location>
</feature>
<evidence type="ECO:0000313" key="3">
    <source>
        <dbReference type="Proteomes" id="UP000324222"/>
    </source>
</evidence>
<reference evidence="2 3" key="1">
    <citation type="submission" date="2019-05" db="EMBL/GenBank/DDBJ databases">
        <title>Another draft genome of Portunus trituberculatus and its Hox gene families provides insights of decapod evolution.</title>
        <authorList>
            <person name="Jeong J.-H."/>
            <person name="Song I."/>
            <person name="Kim S."/>
            <person name="Choi T."/>
            <person name="Kim D."/>
            <person name="Ryu S."/>
            <person name="Kim W."/>
        </authorList>
    </citation>
    <scope>NUCLEOTIDE SEQUENCE [LARGE SCALE GENOMIC DNA]</scope>
    <source>
        <tissue evidence="2">Muscle</tissue>
    </source>
</reference>
<accession>A0A5B7CPU8</accession>
<dbReference type="EMBL" id="VSRR010000151">
    <property type="protein sequence ID" value="MPC11225.1"/>
    <property type="molecule type" value="Genomic_DNA"/>
</dbReference>
<organism evidence="2 3">
    <name type="scientific">Portunus trituberculatus</name>
    <name type="common">Swimming crab</name>
    <name type="synonym">Neptunus trituberculatus</name>
    <dbReference type="NCBI Taxonomy" id="210409"/>
    <lineage>
        <taxon>Eukaryota</taxon>
        <taxon>Metazoa</taxon>
        <taxon>Ecdysozoa</taxon>
        <taxon>Arthropoda</taxon>
        <taxon>Crustacea</taxon>
        <taxon>Multicrustacea</taxon>
        <taxon>Malacostraca</taxon>
        <taxon>Eumalacostraca</taxon>
        <taxon>Eucarida</taxon>
        <taxon>Decapoda</taxon>
        <taxon>Pleocyemata</taxon>
        <taxon>Brachyura</taxon>
        <taxon>Eubrachyura</taxon>
        <taxon>Portunoidea</taxon>
        <taxon>Portunidae</taxon>
        <taxon>Portuninae</taxon>
        <taxon>Portunus</taxon>
    </lineage>
</organism>